<evidence type="ECO:0000313" key="2">
    <source>
        <dbReference type="EMBL" id="CAL1370949.1"/>
    </source>
</evidence>
<feature type="region of interest" description="Disordered" evidence="1">
    <location>
        <begin position="124"/>
        <end position="145"/>
    </location>
</feature>
<feature type="region of interest" description="Disordered" evidence="1">
    <location>
        <begin position="1"/>
        <end position="67"/>
    </location>
</feature>
<dbReference type="Proteomes" id="UP001497516">
    <property type="component" value="Chromosome 2"/>
</dbReference>
<reference evidence="2 3" key="1">
    <citation type="submission" date="2024-04" db="EMBL/GenBank/DDBJ databases">
        <authorList>
            <person name="Fracassetti M."/>
        </authorList>
    </citation>
    <scope>NUCLEOTIDE SEQUENCE [LARGE SCALE GENOMIC DNA]</scope>
</reference>
<proteinExistence type="predicted"/>
<organism evidence="2 3">
    <name type="scientific">Linum trigynum</name>
    <dbReference type="NCBI Taxonomy" id="586398"/>
    <lineage>
        <taxon>Eukaryota</taxon>
        <taxon>Viridiplantae</taxon>
        <taxon>Streptophyta</taxon>
        <taxon>Embryophyta</taxon>
        <taxon>Tracheophyta</taxon>
        <taxon>Spermatophyta</taxon>
        <taxon>Magnoliopsida</taxon>
        <taxon>eudicotyledons</taxon>
        <taxon>Gunneridae</taxon>
        <taxon>Pentapetalae</taxon>
        <taxon>rosids</taxon>
        <taxon>fabids</taxon>
        <taxon>Malpighiales</taxon>
        <taxon>Linaceae</taxon>
        <taxon>Linum</taxon>
    </lineage>
</organism>
<keyword evidence="3" id="KW-1185">Reference proteome</keyword>
<sequence length="145" mass="15707">MVAKSRMRKNKQQPSTRTCQHETEAMNRTMQRTAVAGMSGKGSRFQALSEEETPASASPRKNAGVSKVTGVPRTSVVATAPLVIGAEESATVQDTIKRKEGLVYVPIAQMAETVVFMTQKPLEEEEPAQTKAMKVQKATTGQRVS</sequence>
<gene>
    <name evidence="2" type="ORF">LTRI10_LOCUS13041</name>
</gene>
<evidence type="ECO:0000313" key="3">
    <source>
        <dbReference type="Proteomes" id="UP001497516"/>
    </source>
</evidence>
<accession>A0AAV2DAP0</accession>
<feature type="compositionally biased region" description="Basic residues" evidence="1">
    <location>
        <begin position="1"/>
        <end position="11"/>
    </location>
</feature>
<dbReference type="EMBL" id="OZ034815">
    <property type="protein sequence ID" value="CAL1370949.1"/>
    <property type="molecule type" value="Genomic_DNA"/>
</dbReference>
<name>A0AAV2DAP0_9ROSI</name>
<dbReference type="AlphaFoldDB" id="A0AAV2DAP0"/>
<protein>
    <submittedName>
        <fullName evidence="2">Uncharacterized protein</fullName>
    </submittedName>
</protein>
<evidence type="ECO:0000256" key="1">
    <source>
        <dbReference type="SAM" id="MobiDB-lite"/>
    </source>
</evidence>